<comment type="caution">
    <text evidence="5">The sequence shown here is derived from an EMBL/GenBank/DDBJ whole genome shotgun (WGS) entry which is preliminary data.</text>
</comment>
<feature type="domain" description="HTH LytTR-type" evidence="4">
    <location>
        <begin position="198"/>
        <end position="300"/>
    </location>
</feature>
<evidence type="ECO:0000256" key="2">
    <source>
        <dbReference type="PROSITE-ProRule" id="PRU00169"/>
    </source>
</evidence>
<evidence type="ECO:0000259" key="3">
    <source>
        <dbReference type="PROSITE" id="PS50110"/>
    </source>
</evidence>
<proteinExistence type="predicted"/>
<name>A0A6I1I141_9BURK</name>
<dbReference type="InterPro" id="IPR001789">
    <property type="entry name" value="Sig_transdc_resp-reg_receiver"/>
</dbReference>
<evidence type="ECO:0000313" key="6">
    <source>
        <dbReference type="Proteomes" id="UP000468717"/>
    </source>
</evidence>
<dbReference type="PROSITE" id="PS50110">
    <property type="entry name" value="RESPONSE_REGULATORY"/>
    <property type="match status" value="1"/>
</dbReference>
<evidence type="ECO:0000256" key="1">
    <source>
        <dbReference type="ARBA" id="ARBA00023125"/>
    </source>
</evidence>
<dbReference type="SUPFAM" id="SSF52172">
    <property type="entry name" value="CheY-like"/>
    <property type="match status" value="1"/>
</dbReference>
<sequence>MSQHTPRALIAEDEPILAAALAHALQRLWPELDIVATCPNGVDALRQGLALQPDILFLDIKMPGKTGLEAAEELAEQWPEGVPFPHIVFVTAYDEYALAAFEQAAADYVLKPVNDARLGKTVERLQQRLRDSAGTPPAATASAAISASSASASSALPASASAAIQANAAGIAAGDDNMARLLAQLQAMLPPAPRLQMIRAAVGNSVRMIALADVVYFEALDKYINVVCHDSEALIRTSLKELLPQLDQQQFWQIHRGTIVNASAIATAVRDEAGKLSLTLRQHPAQLRVSPLYAHLFRQM</sequence>
<dbReference type="InterPro" id="IPR039420">
    <property type="entry name" value="WalR-like"/>
</dbReference>
<accession>A0A6I1I141</accession>
<dbReference type="SMART" id="SM00850">
    <property type="entry name" value="LytTR"/>
    <property type="match status" value="1"/>
</dbReference>
<feature type="modified residue" description="4-aspartylphosphate" evidence="2">
    <location>
        <position position="59"/>
    </location>
</feature>
<dbReference type="Pfam" id="PF04397">
    <property type="entry name" value="LytTR"/>
    <property type="match status" value="1"/>
</dbReference>
<reference evidence="5 6" key="1">
    <citation type="submission" date="2019-10" db="EMBL/GenBank/DDBJ databases">
        <title>Three novel species isolated from a subtropical stream in China.</title>
        <authorList>
            <person name="Lu H."/>
        </authorList>
    </citation>
    <scope>NUCLEOTIDE SEQUENCE [LARGE SCALE GENOMIC DNA]</scope>
    <source>
        <strain evidence="5 6">FT13W</strain>
    </source>
</reference>
<evidence type="ECO:0000259" key="4">
    <source>
        <dbReference type="PROSITE" id="PS50930"/>
    </source>
</evidence>
<dbReference type="EMBL" id="WFLI01000020">
    <property type="protein sequence ID" value="KAB8063640.1"/>
    <property type="molecule type" value="Genomic_DNA"/>
</dbReference>
<dbReference type="GO" id="GO:0005829">
    <property type="term" value="C:cytosol"/>
    <property type="evidence" value="ECO:0007669"/>
    <property type="project" value="TreeGrafter"/>
</dbReference>
<dbReference type="AlphaFoldDB" id="A0A6I1I141"/>
<dbReference type="Proteomes" id="UP000468717">
    <property type="component" value="Unassembled WGS sequence"/>
</dbReference>
<dbReference type="Pfam" id="PF00072">
    <property type="entry name" value="Response_reg"/>
    <property type="match status" value="1"/>
</dbReference>
<dbReference type="SMART" id="SM00448">
    <property type="entry name" value="REC"/>
    <property type="match status" value="1"/>
</dbReference>
<dbReference type="GO" id="GO:0032993">
    <property type="term" value="C:protein-DNA complex"/>
    <property type="evidence" value="ECO:0007669"/>
    <property type="project" value="TreeGrafter"/>
</dbReference>
<dbReference type="RefSeq" id="WP_152283587.1">
    <property type="nucleotide sequence ID" value="NZ_WFLI01000020.1"/>
</dbReference>
<keyword evidence="2" id="KW-0597">Phosphoprotein</keyword>
<organism evidence="5 6">
    <name type="scientific">Janthinobacterium violaceinigrum</name>
    <dbReference type="NCBI Taxonomy" id="2654252"/>
    <lineage>
        <taxon>Bacteria</taxon>
        <taxon>Pseudomonadati</taxon>
        <taxon>Pseudomonadota</taxon>
        <taxon>Betaproteobacteria</taxon>
        <taxon>Burkholderiales</taxon>
        <taxon>Oxalobacteraceae</taxon>
        <taxon>Janthinobacterium</taxon>
    </lineage>
</organism>
<dbReference type="Gene3D" id="3.40.50.2300">
    <property type="match status" value="1"/>
</dbReference>
<feature type="domain" description="Response regulatory" evidence="3">
    <location>
        <begin position="7"/>
        <end position="126"/>
    </location>
</feature>
<dbReference type="GO" id="GO:0006355">
    <property type="term" value="P:regulation of DNA-templated transcription"/>
    <property type="evidence" value="ECO:0007669"/>
    <property type="project" value="TreeGrafter"/>
</dbReference>
<keyword evidence="6" id="KW-1185">Reference proteome</keyword>
<dbReference type="PANTHER" id="PTHR48111:SF69">
    <property type="entry name" value="RESPONSE REGULATOR RECEIVER"/>
    <property type="match status" value="1"/>
</dbReference>
<gene>
    <name evidence="5" type="ORF">GCN75_17425</name>
</gene>
<keyword evidence="1" id="KW-0238">DNA-binding</keyword>
<dbReference type="Gene3D" id="2.40.50.1020">
    <property type="entry name" value="LytTr DNA-binding domain"/>
    <property type="match status" value="1"/>
</dbReference>
<dbReference type="PROSITE" id="PS50930">
    <property type="entry name" value="HTH_LYTTR"/>
    <property type="match status" value="1"/>
</dbReference>
<dbReference type="GO" id="GO:0000156">
    <property type="term" value="F:phosphorelay response regulator activity"/>
    <property type="evidence" value="ECO:0007669"/>
    <property type="project" value="TreeGrafter"/>
</dbReference>
<dbReference type="GO" id="GO:0000976">
    <property type="term" value="F:transcription cis-regulatory region binding"/>
    <property type="evidence" value="ECO:0007669"/>
    <property type="project" value="TreeGrafter"/>
</dbReference>
<dbReference type="PANTHER" id="PTHR48111">
    <property type="entry name" value="REGULATOR OF RPOS"/>
    <property type="match status" value="1"/>
</dbReference>
<dbReference type="InterPro" id="IPR011006">
    <property type="entry name" value="CheY-like_superfamily"/>
</dbReference>
<protein>
    <submittedName>
        <fullName evidence="5">Response regulator</fullName>
    </submittedName>
</protein>
<dbReference type="InterPro" id="IPR007492">
    <property type="entry name" value="LytTR_DNA-bd_dom"/>
</dbReference>
<evidence type="ECO:0000313" key="5">
    <source>
        <dbReference type="EMBL" id="KAB8063640.1"/>
    </source>
</evidence>